<evidence type="ECO:0000256" key="1">
    <source>
        <dbReference type="ARBA" id="ARBA00006974"/>
    </source>
</evidence>
<dbReference type="InterPro" id="IPR003676">
    <property type="entry name" value="SAUR_fam"/>
</dbReference>
<name>A0A484KPG8_9ASTE</name>
<dbReference type="AlphaFoldDB" id="A0A484KPG8"/>
<keyword evidence="3" id="KW-1185">Reference proteome</keyword>
<evidence type="ECO:0000313" key="2">
    <source>
        <dbReference type="EMBL" id="VFQ65864.1"/>
    </source>
</evidence>
<accession>A0A484KPG8</accession>
<protein>
    <submittedName>
        <fullName evidence="2">Uncharacterized protein</fullName>
    </submittedName>
</protein>
<dbReference type="GO" id="GO:0009733">
    <property type="term" value="P:response to auxin"/>
    <property type="evidence" value="ECO:0007669"/>
    <property type="project" value="InterPro"/>
</dbReference>
<organism evidence="2 3">
    <name type="scientific">Cuscuta campestris</name>
    <dbReference type="NCBI Taxonomy" id="132261"/>
    <lineage>
        <taxon>Eukaryota</taxon>
        <taxon>Viridiplantae</taxon>
        <taxon>Streptophyta</taxon>
        <taxon>Embryophyta</taxon>
        <taxon>Tracheophyta</taxon>
        <taxon>Spermatophyta</taxon>
        <taxon>Magnoliopsida</taxon>
        <taxon>eudicotyledons</taxon>
        <taxon>Gunneridae</taxon>
        <taxon>Pentapetalae</taxon>
        <taxon>asterids</taxon>
        <taxon>lamiids</taxon>
        <taxon>Solanales</taxon>
        <taxon>Convolvulaceae</taxon>
        <taxon>Cuscuteae</taxon>
        <taxon>Cuscuta</taxon>
        <taxon>Cuscuta subgen. Grammica</taxon>
        <taxon>Cuscuta sect. Cleistogrammica</taxon>
    </lineage>
</organism>
<dbReference type="EMBL" id="OOIL02000495">
    <property type="protein sequence ID" value="VFQ65864.1"/>
    <property type="molecule type" value="Genomic_DNA"/>
</dbReference>
<evidence type="ECO:0000313" key="3">
    <source>
        <dbReference type="Proteomes" id="UP000595140"/>
    </source>
</evidence>
<dbReference type="OrthoDB" id="625231at2759"/>
<dbReference type="Proteomes" id="UP000595140">
    <property type="component" value="Unassembled WGS sequence"/>
</dbReference>
<sequence>MGMMKRLVGISEAKKKLERTLSPREDEVVAVPKGHFPVYVGEARRRFVVPIEYLGHALFRDLLEWTGQEFGYEHPTGGLTIPCTEDYFLSLTSLLLNSK</sequence>
<comment type="similarity">
    <text evidence="1">Belongs to the ARG7 family.</text>
</comment>
<gene>
    <name evidence="2" type="ORF">CCAM_LOCUS7640</name>
</gene>
<proteinExistence type="inferred from homology"/>
<reference evidence="2 3" key="1">
    <citation type="submission" date="2018-04" db="EMBL/GenBank/DDBJ databases">
        <authorList>
            <person name="Vogel A."/>
        </authorList>
    </citation>
    <scope>NUCLEOTIDE SEQUENCE [LARGE SCALE GENOMIC DNA]</scope>
</reference>
<dbReference type="PANTHER" id="PTHR31929">
    <property type="entry name" value="SAUR-LIKE AUXIN-RESPONSIVE PROTEIN FAMILY-RELATED"/>
    <property type="match status" value="1"/>
</dbReference>
<dbReference type="Pfam" id="PF02519">
    <property type="entry name" value="Auxin_inducible"/>
    <property type="match status" value="1"/>
</dbReference>